<name>A0A9W9LRY2_9EURO</name>
<protein>
    <recommendedName>
        <fullName evidence="6">Pentatricopeptide repeat protein</fullName>
    </recommendedName>
</protein>
<dbReference type="PANTHER" id="PTHR47942">
    <property type="entry name" value="TETRATRICOPEPTIDE REPEAT (TPR)-LIKE SUPERFAMILY PROTEIN-RELATED"/>
    <property type="match status" value="1"/>
</dbReference>
<dbReference type="Proteomes" id="UP001146351">
    <property type="component" value="Unassembled WGS sequence"/>
</dbReference>
<dbReference type="AlphaFoldDB" id="A0A9W9LRY2"/>
<dbReference type="Gene3D" id="1.25.40.10">
    <property type="entry name" value="Tetratricopeptide repeat domain"/>
    <property type="match status" value="1"/>
</dbReference>
<proteinExistence type="predicted"/>
<keyword evidence="5" id="KW-1185">Reference proteome</keyword>
<dbReference type="PROSITE" id="PS51375">
    <property type="entry name" value="PPR"/>
    <property type="match status" value="1"/>
</dbReference>
<dbReference type="PANTHER" id="PTHR47942:SF105">
    <property type="entry name" value="ATPASE EXPRESSION PROTEIN 3"/>
    <property type="match status" value="1"/>
</dbReference>
<feature type="compositionally biased region" description="Polar residues" evidence="3">
    <location>
        <begin position="712"/>
        <end position="726"/>
    </location>
</feature>
<dbReference type="InterPro" id="IPR051222">
    <property type="entry name" value="PPR/CCM1_RNA-binding"/>
</dbReference>
<feature type="compositionally biased region" description="Basic and acidic residues" evidence="3">
    <location>
        <begin position="45"/>
        <end position="56"/>
    </location>
</feature>
<dbReference type="InterPro" id="IPR002885">
    <property type="entry name" value="PPR_rpt"/>
</dbReference>
<evidence type="ECO:0000313" key="4">
    <source>
        <dbReference type="EMBL" id="KAJ5172658.1"/>
    </source>
</evidence>
<accession>A0A9W9LRY2</accession>
<dbReference type="EMBL" id="JAPQKO010000003">
    <property type="protein sequence ID" value="KAJ5172658.1"/>
    <property type="molecule type" value="Genomic_DNA"/>
</dbReference>
<reference evidence="4" key="1">
    <citation type="submission" date="2022-11" db="EMBL/GenBank/DDBJ databases">
        <authorList>
            <person name="Petersen C."/>
        </authorList>
    </citation>
    <scope>NUCLEOTIDE SEQUENCE</scope>
    <source>
        <strain evidence="4">IBT 21917</strain>
    </source>
</reference>
<organism evidence="4 5">
    <name type="scientific">Penicillium capsulatum</name>
    <dbReference type="NCBI Taxonomy" id="69766"/>
    <lineage>
        <taxon>Eukaryota</taxon>
        <taxon>Fungi</taxon>
        <taxon>Dikarya</taxon>
        <taxon>Ascomycota</taxon>
        <taxon>Pezizomycotina</taxon>
        <taxon>Eurotiomycetes</taxon>
        <taxon>Eurotiomycetidae</taxon>
        <taxon>Eurotiales</taxon>
        <taxon>Aspergillaceae</taxon>
        <taxon>Penicillium</taxon>
    </lineage>
</organism>
<dbReference type="Pfam" id="PF13812">
    <property type="entry name" value="PPR_3"/>
    <property type="match status" value="1"/>
</dbReference>
<comment type="caution">
    <text evidence="4">The sequence shown here is derived from an EMBL/GenBank/DDBJ whole genome shotgun (WGS) entry which is preliminary data.</text>
</comment>
<dbReference type="InterPro" id="IPR011990">
    <property type="entry name" value="TPR-like_helical_dom_sf"/>
</dbReference>
<dbReference type="OrthoDB" id="185373at2759"/>
<evidence type="ECO:0000256" key="1">
    <source>
        <dbReference type="ARBA" id="ARBA00022737"/>
    </source>
</evidence>
<reference evidence="4" key="2">
    <citation type="journal article" date="2023" name="IMA Fungus">
        <title>Comparative genomic study of the Penicillium genus elucidates a diverse pangenome and 15 lateral gene transfer events.</title>
        <authorList>
            <person name="Petersen C."/>
            <person name="Sorensen T."/>
            <person name="Nielsen M.R."/>
            <person name="Sondergaard T.E."/>
            <person name="Sorensen J.L."/>
            <person name="Fitzpatrick D.A."/>
            <person name="Frisvad J.C."/>
            <person name="Nielsen K.L."/>
        </authorList>
    </citation>
    <scope>NUCLEOTIDE SEQUENCE</scope>
    <source>
        <strain evidence="4">IBT 21917</strain>
    </source>
</reference>
<gene>
    <name evidence="4" type="ORF">N7492_005251</name>
</gene>
<feature type="region of interest" description="Disordered" evidence="3">
    <location>
        <begin position="35"/>
        <end position="56"/>
    </location>
</feature>
<sequence>MTAPRSIWGKALHTQLVQHQLAQAGSRRLTSCYVPNNQRSYSGQADRRRARERMPEDLTRSRLMAIASGDPIAMTASMNPRILAKEIEWLKDPRVLADRVGRLLRAKHEASAAAMVRQAHRQGISTVVSWNTLMKYCMEQGNWRAAFKFFNDMKKRGGKPNQATFTILLDGFRHFLTPDRKNSECFAMAESVYRSIFAPNNPVQPNIVHTNAMLSVCEAHGDMVKLWRIAGELPENGDRSPDMITYSIILGALQFTARADLKKIDAKDTDKISKRKVQMVQDAKRVWADVLHRWTKDQMPLDTTAVSAMAQVLLDDVTESSYYDVLALYHQTMGIPILATRPPENATPPPRSQYRIRGQARDSAIDQEYDVPFENEIEKEPTGRKQSDIEDGLSATEDAEENFDSLFDPIPSGDTEILPLKPGNKELTMIVEACSQMTQATAAGIAYWNHLTSEESPYRIKPDEQSIMAYLRLLRHSHSSKRAVQVIRDQVLPLNNASGKIFHVAMSICRRDKKNMSVLMHANDMLALMGESLILPHPRALESYLALVQSLSEEPQLLLQMKGLDTTKDAKKESLQSTGKRLQANLRLTALAALRPHIQNLDEVMEQCSSLDKDEWDAMEQKKPLSSARWDAALMRGGDLIRGDTAVKILNWARLMIDDTLQAHFSQFLTKEDREVLQAESKQLRPYSSDKAIQKYKHNRISLRPTAAQRNNFLQRRANFETSFNSKELGDKEEQTEEEKQEAREAQPVST</sequence>
<keyword evidence="1" id="KW-0677">Repeat</keyword>
<feature type="repeat" description="PPR" evidence="2">
    <location>
        <begin position="126"/>
        <end position="160"/>
    </location>
</feature>
<evidence type="ECO:0000313" key="5">
    <source>
        <dbReference type="Proteomes" id="UP001146351"/>
    </source>
</evidence>
<dbReference type="NCBIfam" id="TIGR00756">
    <property type="entry name" value="PPR"/>
    <property type="match status" value="1"/>
</dbReference>
<evidence type="ECO:0008006" key="6">
    <source>
        <dbReference type="Google" id="ProtNLM"/>
    </source>
</evidence>
<dbReference type="Pfam" id="PF13041">
    <property type="entry name" value="PPR_2"/>
    <property type="match status" value="1"/>
</dbReference>
<evidence type="ECO:0000256" key="2">
    <source>
        <dbReference type="PROSITE-ProRule" id="PRU00708"/>
    </source>
</evidence>
<evidence type="ECO:0000256" key="3">
    <source>
        <dbReference type="SAM" id="MobiDB-lite"/>
    </source>
</evidence>
<feature type="region of interest" description="Disordered" evidence="3">
    <location>
        <begin position="712"/>
        <end position="751"/>
    </location>
</feature>